<sequence length="311" mass="34811">MAGIKMTHAFDKKGVKWAADTYAKGMGTAPLNCERCDATVIHVNSFTRDCYDNPSKVRAFFRLQANGVHGPNCRFGVDKQIVELASISDGLVESVQKNRFRMRLVAVTEELKATARRLKEDDGGERPPTASRTYTPSSNRLSSYINTAQRVLRLRAMCDEDADIEEHLELVFAGNTVGWNQFYFDHARQMEAHYAVSKSSTQYPIAIQGRVGKIKRGVKDDPTLNVMNLERLKVTQDPNEPTNGISLEVGVWAAKASWFDGLSENDEVIIFGLWKAPTPTQTKATKEGFFKTFTNRRLTLTLALKSQIAKV</sequence>
<reference evidence="2 3" key="1">
    <citation type="journal article" date="2013" name="Genome Announc.">
        <title>Draft Genome Sequence of Pseudomonas fluorescens LMG 5329, a White Line-Inducing Principle-Producing Bioindicator for the Mushroom Pathogen Pseudomonas tolaasii.</title>
        <authorList>
            <person name="Ghequire M.G."/>
            <person name="Rokni-Zadeh H."/>
            <person name="Zarrineh P."/>
            <person name="De Mot R."/>
        </authorList>
    </citation>
    <scope>NUCLEOTIDE SEQUENCE [LARGE SCALE GENOMIC DNA]</scope>
    <source>
        <strain evidence="2 3">LMG 5329</strain>
    </source>
</reference>
<comment type="caution">
    <text evidence="2">The sequence shown here is derived from an EMBL/GenBank/DDBJ whole genome shotgun (WGS) entry which is preliminary data.</text>
</comment>
<dbReference type="AlphaFoldDB" id="A0A0A1Z180"/>
<proteinExistence type="predicted"/>
<dbReference type="RefSeq" id="WP_050572447.1">
    <property type="nucleotide sequence ID" value="NZ_ASGY01000121.1"/>
</dbReference>
<feature type="compositionally biased region" description="Basic and acidic residues" evidence="1">
    <location>
        <begin position="116"/>
        <end position="125"/>
    </location>
</feature>
<dbReference type="Proteomes" id="UP000030060">
    <property type="component" value="Unassembled WGS sequence"/>
</dbReference>
<name>A0A0A1Z180_PSEFL</name>
<protein>
    <submittedName>
        <fullName evidence="2">Uncharacterized protein</fullName>
    </submittedName>
</protein>
<feature type="compositionally biased region" description="Polar residues" evidence="1">
    <location>
        <begin position="130"/>
        <end position="139"/>
    </location>
</feature>
<gene>
    <name evidence="2" type="ORF">K814_0116600</name>
</gene>
<evidence type="ECO:0000256" key="1">
    <source>
        <dbReference type="SAM" id="MobiDB-lite"/>
    </source>
</evidence>
<feature type="region of interest" description="Disordered" evidence="1">
    <location>
        <begin position="116"/>
        <end position="139"/>
    </location>
</feature>
<dbReference type="EMBL" id="ASGY01000121">
    <property type="protein sequence ID" value="KGE66796.1"/>
    <property type="molecule type" value="Genomic_DNA"/>
</dbReference>
<dbReference type="OrthoDB" id="6847320at2"/>
<evidence type="ECO:0000313" key="2">
    <source>
        <dbReference type="EMBL" id="KGE66796.1"/>
    </source>
</evidence>
<organism evidence="2 3">
    <name type="scientific">Pseudomonas fluorescens LMG 5329</name>
    <dbReference type="NCBI Taxonomy" id="1324332"/>
    <lineage>
        <taxon>Bacteria</taxon>
        <taxon>Pseudomonadati</taxon>
        <taxon>Pseudomonadota</taxon>
        <taxon>Gammaproteobacteria</taxon>
        <taxon>Pseudomonadales</taxon>
        <taxon>Pseudomonadaceae</taxon>
        <taxon>Pseudomonas</taxon>
    </lineage>
</organism>
<accession>A0A0A1Z180</accession>
<evidence type="ECO:0000313" key="3">
    <source>
        <dbReference type="Proteomes" id="UP000030060"/>
    </source>
</evidence>